<dbReference type="Pfam" id="PF07992">
    <property type="entry name" value="Pyr_redox_2"/>
    <property type="match status" value="1"/>
</dbReference>
<evidence type="ECO:0000256" key="2">
    <source>
        <dbReference type="ARBA" id="ARBA00022630"/>
    </source>
</evidence>
<feature type="domain" description="FAD/NAD(P)-binding" evidence="5">
    <location>
        <begin position="7"/>
        <end position="302"/>
    </location>
</feature>
<evidence type="ECO:0000313" key="7">
    <source>
        <dbReference type="EMBL" id="QPZ39378.1"/>
    </source>
</evidence>
<evidence type="ECO:0000259" key="6">
    <source>
        <dbReference type="Pfam" id="PF14759"/>
    </source>
</evidence>
<dbReference type="PANTHER" id="PTHR43557">
    <property type="entry name" value="APOPTOSIS-INDUCING FACTOR 1"/>
    <property type="match status" value="1"/>
</dbReference>
<name>A0ABX6YKU9_9MICO</name>
<dbReference type="EMBL" id="CP061169">
    <property type="protein sequence ID" value="QPZ39378.1"/>
    <property type="molecule type" value="Genomic_DNA"/>
</dbReference>
<organism evidence="7 8">
    <name type="scientific">Paramicrobacterium chengjingii</name>
    <dbReference type="NCBI Taxonomy" id="2769067"/>
    <lineage>
        <taxon>Bacteria</taxon>
        <taxon>Bacillati</taxon>
        <taxon>Actinomycetota</taxon>
        <taxon>Actinomycetes</taxon>
        <taxon>Micrococcales</taxon>
        <taxon>Microbacteriaceae</taxon>
        <taxon>Paramicrobacterium</taxon>
    </lineage>
</organism>
<dbReference type="Proteomes" id="UP000662814">
    <property type="component" value="Chromosome"/>
</dbReference>
<keyword evidence="3" id="KW-0274">FAD</keyword>
<dbReference type="Pfam" id="PF14759">
    <property type="entry name" value="Reductase_C"/>
    <property type="match status" value="1"/>
</dbReference>
<feature type="domain" description="Reductase C-terminal" evidence="6">
    <location>
        <begin position="321"/>
        <end position="402"/>
    </location>
</feature>
<dbReference type="InterPro" id="IPR036188">
    <property type="entry name" value="FAD/NAD-bd_sf"/>
</dbReference>
<evidence type="ECO:0000256" key="4">
    <source>
        <dbReference type="ARBA" id="ARBA00023002"/>
    </source>
</evidence>
<proteinExistence type="predicted"/>
<dbReference type="RefSeq" id="WP_166988717.1">
    <property type="nucleotide sequence ID" value="NZ_CP061169.1"/>
</dbReference>
<dbReference type="PRINTS" id="PR00368">
    <property type="entry name" value="FADPNR"/>
</dbReference>
<evidence type="ECO:0000256" key="1">
    <source>
        <dbReference type="ARBA" id="ARBA00001974"/>
    </source>
</evidence>
<dbReference type="SUPFAM" id="SSF55424">
    <property type="entry name" value="FAD/NAD-linked reductases, dimerisation (C-terminal) domain"/>
    <property type="match status" value="1"/>
</dbReference>
<dbReference type="InterPro" id="IPR050446">
    <property type="entry name" value="FAD-oxidoreductase/Apoptosis"/>
</dbReference>
<keyword evidence="2" id="KW-0285">Flavoprotein</keyword>
<evidence type="ECO:0000259" key="5">
    <source>
        <dbReference type="Pfam" id="PF07992"/>
    </source>
</evidence>
<accession>A0ABX6YKU9</accession>
<dbReference type="PANTHER" id="PTHR43557:SF2">
    <property type="entry name" value="RIESKE DOMAIN-CONTAINING PROTEIN-RELATED"/>
    <property type="match status" value="1"/>
</dbReference>
<evidence type="ECO:0000313" key="8">
    <source>
        <dbReference type="Proteomes" id="UP000662814"/>
    </source>
</evidence>
<dbReference type="PRINTS" id="PR00411">
    <property type="entry name" value="PNDRDTASEI"/>
</dbReference>
<protein>
    <submittedName>
        <fullName evidence="7">FAD-dependent oxidoreductase</fullName>
    </submittedName>
</protein>
<gene>
    <name evidence="7" type="ORF">HCR76_04765</name>
</gene>
<evidence type="ECO:0000256" key="3">
    <source>
        <dbReference type="ARBA" id="ARBA00022827"/>
    </source>
</evidence>
<dbReference type="SUPFAM" id="SSF51905">
    <property type="entry name" value="FAD/NAD(P)-binding domain"/>
    <property type="match status" value="1"/>
</dbReference>
<dbReference type="InterPro" id="IPR016156">
    <property type="entry name" value="FAD/NAD-linked_Rdtase_dimer_sf"/>
</dbReference>
<keyword evidence="4" id="KW-0560">Oxidoreductase</keyword>
<dbReference type="InterPro" id="IPR028202">
    <property type="entry name" value="Reductase_C"/>
</dbReference>
<sequence>MSTQGTVIVGAGLAGAKVAEGLREGGYADPITLIGDEPERPYERPGLSKEVLLGTDDASSLYVHDADWYEKKSVTTRFGMAANALNLSESTVSLENGDIIGYEHVVLATGSSPRMLPLDGSDLDGVHTMRRMPDTPAIKAHFGDGKKLVIIGAGWIGLEVAAAAKLAGTDVTVLEYAPLPLQRVLGDTLAAYMYDLHTDNGVDLRTNVSVTALKGDNGRVTGVDSSAGHFDADAVVIGVGAAPNTELAASAGLAVDNGVIVDEHLRTSHPAVLAVGDIALAQNTVTGAPLRVEHWDNAMRQGQLAAQTILGSGAVYDWQPYFFTDQFDFGMEYVGHGSSDDDVHVRGHLGSGEFIAFWSNDGRVTAAMNVNTWDVNDDLRAVIGHYVAPGRLTDEDVALGDLVS</sequence>
<dbReference type="InterPro" id="IPR023753">
    <property type="entry name" value="FAD/NAD-binding_dom"/>
</dbReference>
<dbReference type="Gene3D" id="3.30.390.30">
    <property type="match status" value="1"/>
</dbReference>
<reference evidence="7 8" key="1">
    <citation type="submission" date="2020-12" db="EMBL/GenBank/DDBJ databases">
        <title>Microbacterium sp. HY060.</title>
        <authorList>
            <person name="Zhou J."/>
        </authorList>
    </citation>
    <scope>NUCLEOTIDE SEQUENCE [LARGE SCALE GENOMIC DNA]</scope>
    <source>
        <strain evidence="7 8">HY60</strain>
    </source>
</reference>
<keyword evidence="8" id="KW-1185">Reference proteome</keyword>
<dbReference type="Gene3D" id="3.50.50.60">
    <property type="entry name" value="FAD/NAD(P)-binding domain"/>
    <property type="match status" value="2"/>
</dbReference>
<comment type="cofactor">
    <cofactor evidence="1">
        <name>FAD</name>
        <dbReference type="ChEBI" id="CHEBI:57692"/>
    </cofactor>
</comment>